<organism evidence="1 2">
    <name type="scientific">Tanacetum coccineum</name>
    <dbReference type="NCBI Taxonomy" id="301880"/>
    <lineage>
        <taxon>Eukaryota</taxon>
        <taxon>Viridiplantae</taxon>
        <taxon>Streptophyta</taxon>
        <taxon>Embryophyta</taxon>
        <taxon>Tracheophyta</taxon>
        <taxon>Spermatophyta</taxon>
        <taxon>Magnoliopsida</taxon>
        <taxon>eudicotyledons</taxon>
        <taxon>Gunneridae</taxon>
        <taxon>Pentapetalae</taxon>
        <taxon>asterids</taxon>
        <taxon>campanulids</taxon>
        <taxon>Asterales</taxon>
        <taxon>Asteraceae</taxon>
        <taxon>Asteroideae</taxon>
        <taxon>Anthemideae</taxon>
        <taxon>Anthemidinae</taxon>
        <taxon>Tanacetum</taxon>
    </lineage>
</organism>
<evidence type="ECO:0000313" key="2">
    <source>
        <dbReference type="Proteomes" id="UP001151760"/>
    </source>
</evidence>
<name>A0ABQ5D3Z4_9ASTR</name>
<reference evidence="1" key="2">
    <citation type="submission" date="2022-01" db="EMBL/GenBank/DDBJ databases">
        <authorList>
            <person name="Yamashiro T."/>
            <person name="Shiraishi A."/>
            <person name="Satake H."/>
            <person name="Nakayama K."/>
        </authorList>
    </citation>
    <scope>NUCLEOTIDE SEQUENCE</scope>
</reference>
<keyword evidence="2" id="KW-1185">Reference proteome</keyword>
<comment type="caution">
    <text evidence="1">The sequence shown here is derived from an EMBL/GenBank/DDBJ whole genome shotgun (WGS) entry which is preliminary data.</text>
</comment>
<proteinExistence type="predicted"/>
<dbReference type="EMBL" id="BQNB010014900">
    <property type="protein sequence ID" value="GJT33694.1"/>
    <property type="molecule type" value="Genomic_DNA"/>
</dbReference>
<accession>A0ABQ5D3Z4</accession>
<evidence type="ECO:0000313" key="1">
    <source>
        <dbReference type="EMBL" id="GJT33694.1"/>
    </source>
</evidence>
<dbReference type="Proteomes" id="UP001151760">
    <property type="component" value="Unassembled WGS sequence"/>
</dbReference>
<sequence length="127" mass="14844">MSFRTVNGNRKEWADKLDDDLWAFRTADKLPIRSTPFRIVYEKACHLLIEIERKSYWALRHVNLDLDAAGKHRKVKIKMALSAKKSNLKSSRLIIMWSEYYYRFSDFKGNVVAREALNGISSHVAII</sequence>
<gene>
    <name evidence="1" type="ORF">Tco_0924113</name>
</gene>
<reference evidence="1" key="1">
    <citation type="journal article" date="2022" name="Int. J. Mol. Sci.">
        <title>Draft Genome of Tanacetum Coccineum: Genomic Comparison of Closely Related Tanacetum-Family Plants.</title>
        <authorList>
            <person name="Yamashiro T."/>
            <person name="Shiraishi A."/>
            <person name="Nakayama K."/>
            <person name="Satake H."/>
        </authorList>
    </citation>
    <scope>NUCLEOTIDE SEQUENCE</scope>
</reference>
<protein>
    <submittedName>
        <fullName evidence="1">Uncharacterized protein</fullName>
    </submittedName>
</protein>